<dbReference type="CTD" id="8230677"/>
<keyword evidence="11" id="KW-1185">Reference proteome</keyword>
<dbReference type="PANTHER" id="PTHR15889">
    <property type="entry name" value="MITOCHONDRIAL RIBOSOMAL PROTEIN L37"/>
    <property type="match status" value="1"/>
</dbReference>
<reference evidence="10" key="3">
    <citation type="submission" date="2020-05" db="UniProtKB">
        <authorList>
            <consortium name="EnsemblMetazoa"/>
        </authorList>
    </citation>
    <scope>IDENTIFICATION</scope>
    <source>
        <strain evidence="10">USDA</strain>
    </source>
</reference>
<dbReference type="GO" id="GO:0005739">
    <property type="term" value="C:mitochondrion"/>
    <property type="evidence" value="ECO:0007669"/>
    <property type="project" value="UniProtKB-SubCell"/>
</dbReference>
<evidence type="ECO:0000256" key="4">
    <source>
        <dbReference type="ARBA" id="ARBA00023128"/>
    </source>
</evidence>
<dbReference type="OrthoDB" id="5835618at2759"/>
<dbReference type="GO" id="GO:0006412">
    <property type="term" value="P:translation"/>
    <property type="evidence" value="ECO:0007669"/>
    <property type="project" value="InterPro"/>
</dbReference>
<reference evidence="9" key="1">
    <citation type="submission" date="2007-04" db="EMBL/GenBank/DDBJ databases">
        <title>Annotation of Pediculus humanus corporis strain USDA.</title>
        <authorList>
            <person name="Kirkness E."/>
            <person name="Hannick L."/>
            <person name="Hass B."/>
            <person name="Bruggner R."/>
            <person name="Lawson D."/>
            <person name="Bidwell S."/>
            <person name="Joardar V."/>
            <person name="Caler E."/>
            <person name="Walenz B."/>
            <person name="Inman J."/>
            <person name="Schobel S."/>
            <person name="Galinsky K."/>
            <person name="Amedeo P."/>
            <person name="Strausberg R."/>
        </authorList>
    </citation>
    <scope>NUCLEOTIDE SEQUENCE</scope>
    <source>
        <strain evidence="9">USDA</strain>
    </source>
</reference>
<dbReference type="OMA" id="WERGWHD"/>
<keyword evidence="5" id="KW-0687">Ribonucleoprotein</keyword>
<dbReference type="AlphaFoldDB" id="E0VV23"/>
<evidence type="ECO:0000256" key="1">
    <source>
        <dbReference type="ARBA" id="ARBA00004173"/>
    </source>
</evidence>
<keyword evidence="2" id="KW-0809">Transit peptide</keyword>
<dbReference type="VEuPathDB" id="VectorBase:PHUM457920"/>
<dbReference type="GeneID" id="8230677"/>
<dbReference type="InterPro" id="IPR010793">
    <property type="entry name" value="Ribosomal_mL37/mL65"/>
</dbReference>
<evidence type="ECO:0000256" key="6">
    <source>
        <dbReference type="ARBA" id="ARBA00037985"/>
    </source>
</evidence>
<evidence type="ECO:0000256" key="2">
    <source>
        <dbReference type="ARBA" id="ARBA00022946"/>
    </source>
</evidence>
<keyword evidence="4" id="KW-0496">Mitochondrion</keyword>
<dbReference type="Pfam" id="PF07147">
    <property type="entry name" value="PDCD9"/>
    <property type="match status" value="1"/>
</dbReference>
<dbReference type="GO" id="GO:0005840">
    <property type="term" value="C:ribosome"/>
    <property type="evidence" value="ECO:0007669"/>
    <property type="project" value="UniProtKB-KW"/>
</dbReference>
<organism>
    <name type="scientific">Pediculus humanus subsp. corporis</name>
    <name type="common">Body louse</name>
    <dbReference type="NCBI Taxonomy" id="121224"/>
    <lineage>
        <taxon>Eukaryota</taxon>
        <taxon>Metazoa</taxon>
        <taxon>Ecdysozoa</taxon>
        <taxon>Arthropoda</taxon>
        <taxon>Hexapoda</taxon>
        <taxon>Insecta</taxon>
        <taxon>Pterygota</taxon>
        <taxon>Neoptera</taxon>
        <taxon>Paraneoptera</taxon>
        <taxon>Psocodea</taxon>
        <taxon>Troctomorpha</taxon>
        <taxon>Phthiraptera</taxon>
        <taxon>Anoplura</taxon>
        <taxon>Pediculidae</taxon>
        <taxon>Pediculus</taxon>
    </lineage>
</organism>
<dbReference type="InterPro" id="IPR052482">
    <property type="entry name" value="mtLSU_mL37"/>
</dbReference>
<evidence type="ECO:0000313" key="10">
    <source>
        <dbReference type="EnsemblMetazoa" id="PHUM457920-PA"/>
    </source>
</evidence>
<evidence type="ECO:0000256" key="5">
    <source>
        <dbReference type="ARBA" id="ARBA00023274"/>
    </source>
</evidence>
<evidence type="ECO:0000313" key="9">
    <source>
        <dbReference type="EMBL" id="EEB17229.1"/>
    </source>
</evidence>
<evidence type="ECO:0000313" key="11">
    <source>
        <dbReference type="Proteomes" id="UP000009046"/>
    </source>
</evidence>
<dbReference type="KEGG" id="phu:Phum_PHUM457920"/>
<evidence type="ECO:0000256" key="7">
    <source>
        <dbReference type="ARBA" id="ARBA00039442"/>
    </source>
</evidence>
<dbReference type="STRING" id="121224.E0VV23"/>
<dbReference type="InParanoid" id="E0VV23"/>
<dbReference type="GO" id="GO:0003735">
    <property type="term" value="F:structural constituent of ribosome"/>
    <property type="evidence" value="ECO:0007669"/>
    <property type="project" value="InterPro"/>
</dbReference>
<dbReference type="PANTHER" id="PTHR15889:SF2">
    <property type="entry name" value="LARGE RIBOSOMAL SUBUNIT PROTEIN ML37"/>
    <property type="match status" value="1"/>
</dbReference>
<evidence type="ECO:0000256" key="3">
    <source>
        <dbReference type="ARBA" id="ARBA00022980"/>
    </source>
</evidence>
<dbReference type="HOGENOM" id="CLU_037022_0_0_1"/>
<dbReference type="FunCoup" id="E0VV23">
    <property type="interactions" value="606"/>
</dbReference>
<gene>
    <name evidence="10" type="primary">8230677</name>
    <name evidence="9" type="ORF">Phum_PHUM457920</name>
</gene>
<reference evidence="9" key="2">
    <citation type="submission" date="2007-04" db="EMBL/GenBank/DDBJ databases">
        <title>The genome of the human body louse.</title>
        <authorList>
            <consortium name="The Human Body Louse Genome Consortium"/>
            <person name="Kirkness E."/>
            <person name="Walenz B."/>
            <person name="Hass B."/>
            <person name="Bruggner R."/>
            <person name="Strausberg R."/>
        </authorList>
    </citation>
    <scope>NUCLEOTIDE SEQUENCE</scope>
    <source>
        <strain evidence="9">USDA</strain>
    </source>
</reference>
<dbReference type="Proteomes" id="UP000009046">
    <property type="component" value="Unassembled WGS sequence"/>
</dbReference>
<dbReference type="eggNOG" id="ENOG502QQAQ">
    <property type="taxonomic scope" value="Eukaryota"/>
</dbReference>
<evidence type="ECO:0000256" key="8">
    <source>
        <dbReference type="ARBA" id="ARBA00041617"/>
    </source>
</evidence>
<accession>E0VV23</accession>
<dbReference type="GO" id="GO:1990904">
    <property type="term" value="C:ribonucleoprotein complex"/>
    <property type="evidence" value="ECO:0007669"/>
    <property type="project" value="UniProtKB-KW"/>
</dbReference>
<sequence>MKFTDVLWAHNIYRIINRHWYIQGKLKVLPTNSEKVLNEYGFNVEDINTYLYSNKTKQKNEVSKLNQDLNSEVKPCFMYKDDQVLLEGLKQAKVLTNTIDYNELPEKIVELEKSFKLTEEVHSNVKRKILLSCLLESTQTKLPKRKDPLRPAWNFPRDYGISDDRKNELLCKNLMMACENYTKKKNCSTVYDTFFSVPFEAHGKQIQFEITSEILVTTSEKLKPITNPNLTFHENLPIIYPTHCTISLLPCKNYVMDNIYPLSMKSKYPFVQTAILHLNYSQMKKICDEITEEQILGRSLLKGFTIAAAQARAEYGNEISELPEPVVIPIVHTDGRMFHFSIYQLNTLNLDKETNLKNIFWSIPRIPLYDECQYKQGKPVLENYNSDTNNSQV</sequence>
<proteinExistence type="inferred from homology"/>
<comment type="similarity">
    <text evidence="6">Belongs to the mitochondrion-specific ribosomal protein mL37 family.</text>
</comment>
<protein>
    <recommendedName>
        <fullName evidence="7">Large ribosomal subunit protein mL37</fullName>
    </recommendedName>
    <alternativeName>
        <fullName evidence="8">39S ribosomal protein L37, mitochondrial</fullName>
    </alternativeName>
</protein>
<comment type="subcellular location">
    <subcellularLocation>
        <location evidence="1">Mitochondrion</location>
    </subcellularLocation>
</comment>
<name>E0VV23_PEDHC</name>
<dbReference type="EnsemblMetazoa" id="PHUM457920-RA">
    <property type="protein sequence ID" value="PHUM457920-PA"/>
    <property type="gene ID" value="PHUM457920"/>
</dbReference>
<dbReference type="RefSeq" id="XP_002429967.1">
    <property type="nucleotide sequence ID" value="XM_002429922.1"/>
</dbReference>
<dbReference type="EMBL" id="DS235802">
    <property type="protein sequence ID" value="EEB17229.1"/>
    <property type="molecule type" value="Genomic_DNA"/>
</dbReference>
<keyword evidence="3 9" id="KW-0689">Ribosomal protein</keyword>
<dbReference type="EMBL" id="AAZO01005568">
    <property type="status" value="NOT_ANNOTATED_CDS"/>
    <property type="molecule type" value="Genomic_DNA"/>
</dbReference>